<sequence>MKLLLILVFAVVSLFANSGVKSIDIFKNRDFINQKLDLSKKSTKLLSLVNLEDIKFIMDDSCEIKSFDLITESFENDTLSIQIKKLEDEINYKSNKVKALNSNIVFLQKSSSGTITDVKILEKTSSYITKEILDNFNEIYKIEKEIESDKKSLDEMVKKRENESYSNLNYDISCKKEVLVSYPIFNLEKKSIFDINFNSKNKKVELKNQLFVKHSLGEDLEGIELNFYTFNYIDQIRPYKFTPEYLDIVEKKEVKAFNEMAINLAVPVQKSRVLSAVSTADYLEGTTKSFFKAKNVDLFAGKENRVLLSNDIYDATNSIEIDGYSMAQPFYKVDFKSKKLYGAIFANLYLDGLYIGKNSLNDIKKDEESSIYFGNSRLIDVKKELIKDLKEEPFFSINRVKTEKIWDYIITNNSKKREKIALLERVPVSKHEDIKVKIIGKTKESKLEKDGKITFEFELDPNETKKINFGYEIDKPTIK</sequence>
<dbReference type="EMBL" id="PDKK01000006">
    <property type="protein sequence ID" value="RXK05453.1"/>
    <property type="molecule type" value="Genomic_DNA"/>
</dbReference>
<dbReference type="PANTHER" id="PTHR31005:SF8">
    <property type="entry name" value="DUF4139 DOMAIN-CONTAINING PROTEIN"/>
    <property type="match status" value="1"/>
</dbReference>
<dbReference type="Proteomes" id="UP000289758">
    <property type="component" value="Unassembled WGS sequence"/>
</dbReference>
<keyword evidence="1" id="KW-0175">Coiled coil</keyword>
<proteinExistence type="predicted"/>
<evidence type="ECO:0000313" key="4">
    <source>
        <dbReference type="Proteomes" id="UP000289758"/>
    </source>
</evidence>
<dbReference type="InterPro" id="IPR011935">
    <property type="entry name" value="CHP02231"/>
</dbReference>
<accession>A0A4Q1AUK4</accession>
<dbReference type="AlphaFoldDB" id="A0A4Q1AUK4"/>
<name>A0A4Q1AUK4_9BACT</name>
<evidence type="ECO:0000313" key="3">
    <source>
        <dbReference type="EMBL" id="RXK05453.1"/>
    </source>
</evidence>
<dbReference type="OrthoDB" id="5372232at2"/>
<evidence type="ECO:0000256" key="1">
    <source>
        <dbReference type="SAM" id="Coils"/>
    </source>
</evidence>
<feature type="domain" description="DUF4139" evidence="2">
    <location>
        <begin position="180"/>
        <end position="476"/>
    </location>
</feature>
<gene>
    <name evidence="3" type="ORF">CRV07_08040</name>
</gene>
<comment type="caution">
    <text evidence="3">The sequence shown here is derived from an EMBL/GenBank/DDBJ whole genome shotgun (WGS) entry which is preliminary data.</text>
</comment>
<reference evidence="3 4" key="1">
    <citation type="submission" date="2017-10" db="EMBL/GenBank/DDBJ databases">
        <title>Genomics of the genus Arcobacter.</title>
        <authorList>
            <person name="Perez-Cataluna A."/>
            <person name="Figueras M.J."/>
        </authorList>
    </citation>
    <scope>NUCLEOTIDE SEQUENCE [LARGE SCALE GENOMIC DNA]</scope>
    <source>
        <strain evidence="3 4">CECT 8441</strain>
    </source>
</reference>
<keyword evidence="4" id="KW-1185">Reference proteome</keyword>
<dbReference type="InterPro" id="IPR037291">
    <property type="entry name" value="DUF4139"/>
</dbReference>
<dbReference type="PANTHER" id="PTHR31005">
    <property type="entry name" value="DUF4139 DOMAIN-CONTAINING PROTEIN"/>
    <property type="match status" value="1"/>
</dbReference>
<protein>
    <recommendedName>
        <fullName evidence="2">DUF4139 domain-containing protein</fullName>
    </recommendedName>
</protein>
<feature type="coiled-coil region" evidence="1">
    <location>
        <begin position="76"/>
        <end position="103"/>
    </location>
</feature>
<dbReference type="Pfam" id="PF13598">
    <property type="entry name" value="DUF4139"/>
    <property type="match status" value="1"/>
</dbReference>
<organism evidence="3 4">
    <name type="scientific">Halarcobacter ebronensis</name>
    <dbReference type="NCBI Taxonomy" id="1462615"/>
    <lineage>
        <taxon>Bacteria</taxon>
        <taxon>Pseudomonadati</taxon>
        <taxon>Campylobacterota</taxon>
        <taxon>Epsilonproteobacteria</taxon>
        <taxon>Campylobacterales</taxon>
        <taxon>Arcobacteraceae</taxon>
        <taxon>Halarcobacter</taxon>
    </lineage>
</organism>
<evidence type="ECO:0000259" key="2">
    <source>
        <dbReference type="Pfam" id="PF13598"/>
    </source>
</evidence>
<dbReference type="RefSeq" id="WP_129087216.1">
    <property type="nucleotide sequence ID" value="NZ_CP053836.1"/>
</dbReference>